<evidence type="ECO:0000313" key="3">
    <source>
        <dbReference type="Proteomes" id="UP000799291"/>
    </source>
</evidence>
<keyword evidence="3" id="KW-1185">Reference proteome</keyword>
<organism evidence="2 3">
    <name type="scientific">Lentithecium fluviatile CBS 122367</name>
    <dbReference type="NCBI Taxonomy" id="1168545"/>
    <lineage>
        <taxon>Eukaryota</taxon>
        <taxon>Fungi</taxon>
        <taxon>Dikarya</taxon>
        <taxon>Ascomycota</taxon>
        <taxon>Pezizomycotina</taxon>
        <taxon>Dothideomycetes</taxon>
        <taxon>Pleosporomycetidae</taxon>
        <taxon>Pleosporales</taxon>
        <taxon>Massarineae</taxon>
        <taxon>Lentitheciaceae</taxon>
        <taxon>Lentithecium</taxon>
    </lineage>
</organism>
<dbReference type="Proteomes" id="UP000799291">
    <property type="component" value="Unassembled WGS sequence"/>
</dbReference>
<reference evidence="2" key="1">
    <citation type="journal article" date="2020" name="Stud. Mycol.">
        <title>101 Dothideomycetes genomes: a test case for predicting lifestyles and emergence of pathogens.</title>
        <authorList>
            <person name="Haridas S."/>
            <person name="Albert R."/>
            <person name="Binder M."/>
            <person name="Bloem J."/>
            <person name="Labutti K."/>
            <person name="Salamov A."/>
            <person name="Andreopoulos B."/>
            <person name="Baker S."/>
            <person name="Barry K."/>
            <person name="Bills G."/>
            <person name="Bluhm B."/>
            <person name="Cannon C."/>
            <person name="Castanera R."/>
            <person name="Culley D."/>
            <person name="Daum C."/>
            <person name="Ezra D."/>
            <person name="Gonzalez J."/>
            <person name="Henrissat B."/>
            <person name="Kuo A."/>
            <person name="Liang C."/>
            <person name="Lipzen A."/>
            <person name="Lutzoni F."/>
            <person name="Magnuson J."/>
            <person name="Mondo S."/>
            <person name="Nolan M."/>
            <person name="Ohm R."/>
            <person name="Pangilinan J."/>
            <person name="Park H.-J."/>
            <person name="Ramirez L."/>
            <person name="Alfaro M."/>
            <person name="Sun H."/>
            <person name="Tritt A."/>
            <person name="Yoshinaga Y."/>
            <person name="Zwiers L.-H."/>
            <person name="Turgeon B."/>
            <person name="Goodwin S."/>
            <person name="Spatafora J."/>
            <person name="Crous P."/>
            <person name="Grigoriev I."/>
        </authorList>
    </citation>
    <scope>NUCLEOTIDE SEQUENCE</scope>
    <source>
        <strain evidence="2">CBS 122367</strain>
    </source>
</reference>
<name>A0A6G1J701_9PLEO</name>
<evidence type="ECO:0000313" key="2">
    <source>
        <dbReference type="EMBL" id="KAF2685990.1"/>
    </source>
</evidence>
<evidence type="ECO:0000256" key="1">
    <source>
        <dbReference type="SAM" id="MobiDB-lite"/>
    </source>
</evidence>
<accession>A0A6G1J701</accession>
<feature type="region of interest" description="Disordered" evidence="1">
    <location>
        <begin position="33"/>
        <end position="57"/>
    </location>
</feature>
<feature type="compositionally biased region" description="Pro residues" evidence="1">
    <location>
        <begin position="33"/>
        <end position="53"/>
    </location>
</feature>
<proteinExistence type="predicted"/>
<gene>
    <name evidence="2" type="ORF">K458DRAFT_416352</name>
</gene>
<sequence>MNNCADCHINAHFISYLDTSGARVVYQTLRPPSPQASFLPPPLPRLPPPPTPHPGGRSHISYAAKIPIIASVPS</sequence>
<dbReference type="EMBL" id="MU005577">
    <property type="protein sequence ID" value="KAF2685990.1"/>
    <property type="molecule type" value="Genomic_DNA"/>
</dbReference>
<protein>
    <submittedName>
        <fullName evidence="2">Uncharacterized protein</fullName>
    </submittedName>
</protein>
<dbReference type="AlphaFoldDB" id="A0A6G1J701"/>